<sequence length="103" mass="11252">MNPLDRADPEPARGRRSARRCLILLAAAALTGPAAAAPSLLEDWAALNSACRGGRGDDPRTLEACTRRDALDQRLTAAGWCYGRPGEAGYQRRWRLCTSSRQR</sequence>
<evidence type="ECO:0000313" key="2">
    <source>
        <dbReference type="EMBL" id="MEE7456353.1"/>
    </source>
</evidence>
<name>A0ABU7T732_9HYPH</name>
<evidence type="ECO:0000256" key="1">
    <source>
        <dbReference type="SAM" id="SignalP"/>
    </source>
</evidence>
<dbReference type="Proteomes" id="UP001349262">
    <property type="component" value="Unassembled WGS sequence"/>
</dbReference>
<protein>
    <submittedName>
        <fullName evidence="2">Uncharacterized protein</fullName>
    </submittedName>
</protein>
<proteinExistence type="predicted"/>
<organism evidence="2 3">
    <name type="scientific">Methylobacterium radiotolerans</name>
    <dbReference type="NCBI Taxonomy" id="31998"/>
    <lineage>
        <taxon>Bacteria</taxon>
        <taxon>Pseudomonadati</taxon>
        <taxon>Pseudomonadota</taxon>
        <taxon>Alphaproteobacteria</taxon>
        <taxon>Hyphomicrobiales</taxon>
        <taxon>Methylobacteriaceae</taxon>
        <taxon>Methylobacterium</taxon>
    </lineage>
</organism>
<reference evidence="2 3" key="1">
    <citation type="journal article" date="2012" name="Genet. Mol. Biol.">
        <title>Analysis of 16S rRNA and mxaF genes revealing insights into Methylobacterium niche-specific plant association.</title>
        <authorList>
            <person name="Dourado M.N."/>
            <person name="Andreote F.D."/>
            <person name="Dini-Andreote F."/>
            <person name="Conti R."/>
            <person name="Araujo J.M."/>
            <person name="Araujo W.L."/>
        </authorList>
    </citation>
    <scope>NUCLEOTIDE SEQUENCE [LARGE SCALE GENOMIC DNA]</scope>
    <source>
        <strain evidence="2 3">SR1.6/4</strain>
    </source>
</reference>
<keyword evidence="1" id="KW-0732">Signal</keyword>
<feature type="chain" id="PRO_5046591416" evidence="1">
    <location>
        <begin position="37"/>
        <end position="103"/>
    </location>
</feature>
<comment type="caution">
    <text evidence="2">The sequence shown here is derived from an EMBL/GenBank/DDBJ whole genome shotgun (WGS) entry which is preliminary data.</text>
</comment>
<gene>
    <name evidence="2" type="ORF">MRSR164_05965</name>
</gene>
<dbReference type="EMBL" id="MLBY01000003">
    <property type="protein sequence ID" value="MEE7456353.1"/>
    <property type="molecule type" value="Genomic_DNA"/>
</dbReference>
<evidence type="ECO:0000313" key="3">
    <source>
        <dbReference type="Proteomes" id="UP001349262"/>
    </source>
</evidence>
<accession>A0ABU7T732</accession>
<keyword evidence="3" id="KW-1185">Reference proteome</keyword>
<feature type="signal peptide" evidence="1">
    <location>
        <begin position="1"/>
        <end position="36"/>
    </location>
</feature>